<dbReference type="SUPFAM" id="SSF55909">
    <property type="entry name" value="Pentein"/>
    <property type="match status" value="1"/>
</dbReference>
<reference evidence="5 6" key="1">
    <citation type="journal article" date="2017" name="Nat. Microbiol.">
        <title>Natural product diversity associated with the nematode symbionts Photorhabdus and Xenorhabdus.</title>
        <authorList>
            <person name="Tobias N.J."/>
            <person name="Wolff H."/>
            <person name="Djahanschiri B."/>
            <person name="Grundmann F."/>
            <person name="Kronenwerth M."/>
            <person name="Shi Y.M."/>
            <person name="Simonyi S."/>
            <person name="Grun P."/>
            <person name="Shapiro-Ilan D."/>
            <person name="Pidot S.J."/>
            <person name="Stinear T.P."/>
            <person name="Ebersberger I."/>
            <person name="Bode H.B."/>
        </authorList>
    </citation>
    <scope>NUCLEOTIDE SEQUENCE [LARGE SCALE GENOMIC DNA]</scope>
    <source>
        <strain evidence="5 6">DSM 17902</strain>
    </source>
</reference>
<comment type="pathway">
    <text evidence="3">Amino-acid degradation; L-arginine degradation via AST pathway; L-glutamate and succinate from L-arginine: step 2/5.</text>
</comment>
<dbReference type="OrthoDB" id="248552at2"/>
<proteinExistence type="inferred from homology"/>
<feature type="active site" evidence="3">
    <location>
        <position position="174"/>
    </location>
</feature>
<dbReference type="RefSeq" id="WP_099113130.1">
    <property type="nucleotide sequence ID" value="NZ_CAWNQI010000062.1"/>
</dbReference>
<feature type="binding site" evidence="3">
    <location>
        <begin position="19"/>
        <end position="28"/>
    </location>
    <ligand>
        <name>substrate</name>
    </ligand>
</feature>
<comment type="catalytic activity">
    <reaction evidence="3">
        <text>N(2)-succinyl-L-arginine + 2 H2O + 2 H(+) = N(2)-succinyl-L-ornithine + 2 NH4(+) + CO2</text>
        <dbReference type="Rhea" id="RHEA:19533"/>
        <dbReference type="ChEBI" id="CHEBI:15377"/>
        <dbReference type="ChEBI" id="CHEBI:15378"/>
        <dbReference type="ChEBI" id="CHEBI:16526"/>
        <dbReference type="ChEBI" id="CHEBI:28938"/>
        <dbReference type="ChEBI" id="CHEBI:58241"/>
        <dbReference type="ChEBI" id="CHEBI:58514"/>
        <dbReference type="EC" id="3.5.3.23"/>
    </reaction>
</comment>
<dbReference type="EMBL" id="NITZ01000003">
    <property type="protein sequence ID" value="PHM49897.1"/>
    <property type="molecule type" value="Genomic_DNA"/>
</dbReference>
<feature type="binding site" evidence="3">
    <location>
        <position position="365"/>
    </location>
    <ligand>
        <name>substrate</name>
    </ligand>
</feature>
<comment type="similarity">
    <text evidence="3">Belongs to the succinylarginine dihydrolase family.</text>
</comment>
<comment type="caution">
    <text evidence="5">The sequence shown here is derived from an EMBL/GenBank/DDBJ whole genome shotgun (WGS) entry which is preliminary data.</text>
</comment>
<dbReference type="Proteomes" id="UP000221980">
    <property type="component" value="Unassembled WGS sequence"/>
</dbReference>
<dbReference type="PANTHER" id="PTHR30420">
    <property type="entry name" value="N-SUCCINYLARGININE DIHYDROLASE"/>
    <property type="match status" value="1"/>
</dbReference>
<sequence length="447" mass="49814">MSGIEANFDGLVGMTHHYAGLSMGNEASMNHRGKKSNPRKAALQGLMKMKALSDMGLVQGVLPPQQRPNLPTLRLLGFTGSDEQVLNKAAQYSLLLLSKLSSASSMWTANAATVSPSADSADQRVHFTVANLNKKLHRSLESVETSRALKATFSDQNHFVHHDPLPQHVDWGDEGAANHNRFCGEYGEAGVQLFVYGREALQEGIVPERYPARQTLEASQAVARLHQLEEARTVFAQQNPVAIDSGVFHNDVIAVSNRNVFFYHQQAFLNQQSVLTELREKMARLGQTLITVEVPAEQVTIQDAVGSYLFNSQLLSQPDGNMMLILPEECRRNHNVLSYLQSLIAEGNSPINKLHFFDLRESMRNGGGPACLRLRVVLNEKELAATNPATLMTPALYQRLTTWVERYYRDSLYVADLADPQLLDEVYTALDELTQILKLGPIYEFQR</sequence>
<dbReference type="UniPathway" id="UPA00185">
    <property type="reaction ID" value="UER00280"/>
</dbReference>
<dbReference type="EC" id="3.5.3.23" evidence="3 4"/>
<dbReference type="GO" id="GO:0019544">
    <property type="term" value="P:L-arginine catabolic process to L-glutamate"/>
    <property type="evidence" value="ECO:0007669"/>
    <property type="project" value="UniProtKB-UniRule"/>
</dbReference>
<feature type="binding site" evidence="3">
    <location>
        <begin position="137"/>
        <end position="138"/>
    </location>
    <ligand>
        <name>substrate</name>
    </ligand>
</feature>
<evidence type="ECO:0000256" key="1">
    <source>
        <dbReference type="ARBA" id="ARBA00022503"/>
    </source>
</evidence>
<keyword evidence="1 3" id="KW-0056">Arginine metabolism</keyword>
<organism evidence="5 6">
    <name type="scientific">Xenorhabdus miraniensis</name>
    <dbReference type="NCBI Taxonomy" id="351674"/>
    <lineage>
        <taxon>Bacteria</taxon>
        <taxon>Pseudomonadati</taxon>
        <taxon>Pseudomonadota</taxon>
        <taxon>Gammaproteobacteria</taxon>
        <taxon>Enterobacterales</taxon>
        <taxon>Morganellaceae</taxon>
        <taxon>Xenorhabdus</taxon>
    </lineage>
</organism>
<keyword evidence="2 3" id="KW-0378">Hydrolase</keyword>
<dbReference type="GO" id="GO:0019545">
    <property type="term" value="P:L-arginine catabolic process to succinate"/>
    <property type="evidence" value="ECO:0007669"/>
    <property type="project" value="UniProtKB-UniRule"/>
</dbReference>
<evidence type="ECO:0000256" key="3">
    <source>
        <dbReference type="HAMAP-Rule" id="MF_01172"/>
    </source>
</evidence>
<evidence type="ECO:0000313" key="6">
    <source>
        <dbReference type="Proteomes" id="UP000221980"/>
    </source>
</evidence>
<comment type="subunit">
    <text evidence="3">Homodimer.</text>
</comment>
<comment type="function">
    <text evidence="3">Catalyzes the hydrolysis of N(2)-succinylarginine into N(2)-succinylornithine, ammonia and CO(2).</text>
</comment>
<dbReference type="Gene3D" id="3.75.10.20">
    <property type="entry name" value="Succinylarginine dihydrolase"/>
    <property type="match status" value="1"/>
</dbReference>
<feature type="binding site" evidence="3">
    <location>
        <position position="213"/>
    </location>
    <ligand>
        <name>substrate</name>
    </ligand>
</feature>
<dbReference type="HAMAP" id="MF_01172">
    <property type="entry name" value="AstB"/>
    <property type="match status" value="1"/>
</dbReference>
<protein>
    <recommendedName>
        <fullName evidence="3 4">N-succinylarginine dihydrolase</fullName>
        <ecNumber evidence="3 4">3.5.3.23</ecNumber>
    </recommendedName>
</protein>
<gene>
    <name evidence="3" type="primary">astB</name>
    <name evidence="5" type="ORF">Xmir_00779</name>
</gene>
<evidence type="ECO:0000256" key="2">
    <source>
        <dbReference type="ARBA" id="ARBA00022801"/>
    </source>
</evidence>
<feature type="binding site" evidence="3">
    <location>
        <position position="251"/>
    </location>
    <ligand>
        <name>substrate</name>
    </ligand>
</feature>
<name>A0A2D0JUB2_9GAMM</name>
<dbReference type="Pfam" id="PF04996">
    <property type="entry name" value="AstB"/>
    <property type="match status" value="1"/>
</dbReference>
<keyword evidence="6" id="KW-1185">Reference proteome</keyword>
<feature type="binding site" evidence="3">
    <location>
        <position position="110"/>
    </location>
    <ligand>
        <name>substrate</name>
    </ligand>
</feature>
<dbReference type="GO" id="GO:0009015">
    <property type="term" value="F:N-succinylarginine dihydrolase activity"/>
    <property type="evidence" value="ECO:0007669"/>
    <property type="project" value="UniProtKB-UniRule"/>
</dbReference>
<dbReference type="InterPro" id="IPR037031">
    <property type="entry name" value="AstB_sf"/>
</dbReference>
<feature type="active site" description="Nucleophile" evidence="3">
    <location>
        <position position="371"/>
    </location>
</feature>
<dbReference type="InterPro" id="IPR007079">
    <property type="entry name" value="SuccinylArg_d-Hdrlase_AstB"/>
</dbReference>
<dbReference type="NCBIfam" id="NF009789">
    <property type="entry name" value="PRK13281.1"/>
    <property type="match status" value="1"/>
</dbReference>
<dbReference type="NCBIfam" id="TIGR03241">
    <property type="entry name" value="arg_catab_astB"/>
    <property type="match status" value="1"/>
</dbReference>
<dbReference type="AlphaFoldDB" id="A0A2D0JUB2"/>
<dbReference type="PANTHER" id="PTHR30420:SF2">
    <property type="entry name" value="N-SUCCINYLARGININE DIHYDROLASE"/>
    <property type="match status" value="1"/>
</dbReference>
<evidence type="ECO:0000256" key="4">
    <source>
        <dbReference type="NCBIfam" id="TIGR03241"/>
    </source>
</evidence>
<evidence type="ECO:0000313" key="5">
    <source>
        <dbReference type="EMBL" id="PHM49897.1"/>
    </source>
</evidence>
<feature type="active site" evidence="3">
    <location>
        <position position="249"/>
    </location>
</feature>
<accession>A0A2D0JUB2</accession>